<reference evidence="3 4" key="3">
    <citation type="journal article" date="2019" name="Int. J. Syst. Evol. Microbiol.">
        <title>Anaerobacillus isosaccharinicus sp. nov., an alkaliphilic bacterium which degrades isosaccharinic acid.</title>
        <authorList>
            <person name="Bassil N.M."/>
            <person name="Lloyd J.R."/>
        </authorList>
    </citation>
    <scope>NUCLEOTIDE SEQUENCE [LARGE SCALE GENOMIC DNA]</scope>
    <source>
        <strain evidence="3 4">NB2006</strain>
    </source>
</reference>
<dbReference type="EMBL" id="LQXD01000168">
    <property type="protein sequence ID" value="OIJ07556.1"/>
    <property type="molecule type" value="Genomic_DNA"/>
</dbReference>
<accession>A0A1S2L5D5</accession>
<name>A0A1S2L5D5_9BACI</name>
<dbReference type="Proteomes" id="UP000180175">
    <property type="component" value="Chromosome"/>
</dbReference>
<evidence type="ECO:0000313" key="3">
    <source>
        <dbReference type="EMBL" id="QOY37874.1"/>
    </source>
</evidence>
<dbReference type="AlphaFoldDB" id="A0A1S2L5D5"/>
<dbReference type="OrthoDB" id="9846774at2"/>
<feature type="region of interest" description="Disordered" evidence="1">
    <location>
        <begin position="208"/>
        <end position="299"/>
    </location>
</feature>
<sequence length="329" mass="36080">MEINPKHGTQQNTRNPASKKMIPVVMSMSLVATSLLAGGLNVSAKEIANGNVQVDQSIQSSLKHSNEISTDIKSLFGSFKKGETVLELETSTNVGASADLNETVDNSVENGITLKANLSDDEPLKSEVEVGLKKNVAKRLGANAKDFTGENVNKDLQENRVPPSPLIKPYFSFIDYYKLYFSMFLNKQPDISNTIQVNTAGDYKLKNENRVTTEKDRPESIHNVDSGKDQVKPEMQEEAKHITKTESVVTGEATTKGGQQGELKDEVSATGNDTKIEKPSPPPTESKSPEEIGDTEYKPMTNLNAQLWLNSDLQLTSLHLSTNSKITIR</sequence>
<dbReference type="RefSeq" id="WP_071318763.1">
    <property type="nucleotide sequence ID" value="NZ_CP063356.2"/>
</dbReference>
<proteinExistence type="predicted"/>
<feature type="compositionally biased region" description="Polar residues" evidence="1">
    <location>
        <begin position="245"/>
        <end position="257"/>
    </location>
</feature>
<feature type="compositionally biased region" description="Basic and acidic residues" evidence="1">
    <location>
        <begin position="208"/>
        <end position="244"/>
    </location>
</feature>
<reference evidence="3" key="4">
    <citation type="submission" date="2020-10" db="EMBL/GenBank/DDBJ databases">
        <authorList>
            <person name="Bassil N.M."/>
            <person name="Lloyd J.R."/>
        </authorList>
    </citation>
    <scope>NUCLEOTIDE SEQUENCE</scope>
    <source>
        <strain evidence="3">NB2006</strain>
    </source>
</reference>
<reference evidence="2 4" key="1">
    <citation type="submission" date="2016-10" db="EMBL/GenBank/DDBJ databases">
        <title>Draft genome sequences of four alkaliphilic bacteria belonging to the Anaerobacillus genus.</title>
        <authorList>
            <person name="Bassil N.M."/>
            <person name="Lloyd J.R."/>
        </authorList>
    </citation>
    <scope>NUCLEOTIDE SEQUENCE [LARGE SCALE GENOMIC DNA]</scope>
    <source>
        <strain evidence="2 4">NB2006</strain>
    </source>
</reference>
<evidence type="ECO:0000313" key="4">
    <source>
        <dbReference type="Proteomes" id="UP000180175"/>
    </source>
</evidence>
<gene>
    <name evidence="3" type="ORF">AWH56_010065</name>
    <name evidence="2" type="ORF">AWH56_20180</name>
</gene>
<keyword evidence="4" id="KW-1185">Reference proteome</keyword>
<dbReference type="KEGG" id="aia:AWH56_010065"/>
<reference evidence="3 4" key="2">
    <citation type="journal article" date="2017" name="Genome Announc.">
        <title>Draft Genome Sequences of Four Alkaliphilic Bacteria Belonging to the Anaerobacillus Genus.</title>
        <authorList>
            <person name="Bassil N.M."/>
            <person name="Lloyd J.R."/>
        </authorList>
    </citation>
    <scope>NUCLEOTIDE SEQUENCE [LARGE SCALE GENOMIC DNA]</scope>
    <source>
        <strain evidence="3 4">NB2006</strain>
    </source>
</reference>
<protein>
    <submittedName>
        <fullName evidence="2">Uncharacterized protein</fullName>
    </submittedName>
</protein>
<evidence type="ECO:0000256" key="1">
    <source>
        <dbReference type="SAM" id="MobiDB-lite"/>
    </source>
</evidence>
<dbReference type="EMBL" id="CP063356">
    <property type="protein sequence ID" value="QOY37874.1"/>
    <property type="molecule type" value="Genomic_DNA"/>
</dbReference>
<organism evidence="2 4">
    <name type="scientific">Anaerobacillus isosaccharinicus</name>
    <dbReference type="NCBI Taxonomy" id="1532552"/>
    <lineage>
        <taxon>Bacteria</taxon>
        <taxon>Bacillati</taxon>
        <taxon>Bacillota</taxon>
        <taxon>Bacilli</taxon>
        <taxon>Bacillales</taxon>
        <taxon>Bacillaceae</taxon>
        <taxon>Anaerobacillus</taxon>
    </lineage>
</organism>
<evidence type="ECO:0000313" key="2">
    <source>
        <dbReference type="EMBL" id="OIJ07556.1"/>
    </source>
</evidence>